<evidence type="ECO:0000256" key="2">
    <source>
        <dbReference type="ARBA" id="ARBA00012438"/>
    </source>
</evidence>
<sequence>MTEPTIDFAVLDLDTRQLSVLNRRAMTWLVGMLLLVTLSIVLLALFLRTVEAQEEDRRRTADAQWLDQTVRFHLRRLEADLGVLALQVQRSEEPAPPALPGGQLWRSAQAIAWHGWLAADRQPAVAAWPLFLQSAAQHPDNAEALSAMLTTTRGLQRAAYAGPLPQAGDSRVQMLWLAVPVFERERFVGDYVAAIRFDRLLDSVIPPWFFKDHAVALDAETFPLAAAPPDKPSLYVAPVNLPGAPLRLRVDALDSRPALAPRIFFGIALACLAGMVVALYFLRRDTARRQRAESQLQTQMALRTAMERSVTLGLRAWNPDGRLLYANQTFCRMVGLAPHDILGHAEAMSYWPAGQGDEFQLLLQSASLPMAQQVGVEMQLRHSQGHLLDVLAHGAPLTLGDGRVIGWMGSVLDITERKRVERLAARRQELLEASGRLIAVGEVASTLAHELNQPLGALSSFANGLLNRMRAGSLTLEEVTPVVERMERLAEKAGRVIQRVNAFARRQEMSLQPLALNEFIARVAGQVPLPDGLELQLRLPEQPLTLPADALLLEHALHNLVLNATEWAIHGGRQPACVRISLEQDGGLAGIRVEDSGPGVPLAQRNSIFDAFASQKTGGMGMGLSICRSIIEAHHGRIEVATSADLNGAQFTVWLPLTP</sequence>
<dbReference type="SMART" id="SM00086">
    <property type="entry name" value="PAC"/>
    <property type="match status" value="1"/>
</dbReference>
<dbReference type="PANTHER" id="PTHR43065:SF42">
    <property type="entry name" value="TWO-COMPONENT SENSOR PPRA"/>
    <property type="match status" value="1"/>
</dbReference>
<reference evidence="8" key="1">
    <citation type="submission" date="2024-05" db="EMBL/GenBank/DDBJ databases">
        <authorList>
            <person name="Bunk B."/>
            <person name="Swiderski J."/>
            <person name="Sproer C."/>
            <person name="Thiel V."/>
        </authorList>
    </citation>
    <scope>NUCLEOTIDE SEQUENCE</scope>
    <source>
        <strain evidence="8">DSM 17735</strain>
    </source>
</reference>
<dbReference type="Pfam" id="PF00512">
    <property type="entry name" value="HisKA"/>
    <property type="match status" value="1"/>
</dbReference>
<evidence type="ECO:0000259" key="6">
    <source>
        <dbReference type="PROSITE" id="PS50112"/>
    </source>
</evidence>
<feature type="domain" description="PAC" evidence="7">
    <location>
        <begin position="374"/>
        <end position="426"/>
    </location>
</feature>
<feature type="transmembrane region" description="Helical" evidence="4">
    <location>
        <begin position="263"/>
        <end position="282"/>
    </location>
</feature>
<dbReference type="InterPro" id="IPR036890">
    <property type="entry name" value="HATPase_C_sf"/>
</dbReference>
<evidence type="ECO:0000256" key="1">
    <source>
        <dbReference type="ARBA" id="ARBA00000085"/>
    </source>
</evidence>
<dbReference type="InterPro" id="IPR036097">
    <property type="entry name" value="HisK_dim/P_sf"/>
</dbReference>
<feature type="domain" description="PAS" evidence="6">
    <location>
        <begin position="298"/>
        <end position="343"/>
    </location>
</feature>
<dbReference type="SUPFAM" id="SSF55874">
    <property type="entry name" value="ATPase domain of HSP90 chaperone/DNA topoisomerase II/histidine kinase"/>
    <property type="match status" value="1"/>
</dbReference>
<dbReference type="SMART" id="SM00388">
    <property type="entry name" value="HisKA"/>
    <property type="match status" value="1"/>
</dbReference>
<protein>
    <recommendedName>
        <fullName evidence="2">histidine kinase</fullName>
        <ecNumber evidence="2">2.7.13.3</ecNumber>
    </recommendedName>
</protein>
<evidence type="ECO:0000259" key="7">
    <source>
        <dbReference type="PROSITE" id="PS50113"/>
    </source>
</evidence>
<dbReference type="PROSITE" id="PS50112">
    <property type="entry name" value="PAS"/>
    <property type="match status" value="1"/>
</dbReference>
<dbReference type="SMART" id="SM00091">
    <property type="entry name" value="PAS"/>
    <property type="match status" value="1"/>
</dbReference>
<dbReference type="CDD" id="cd00130">
    <property type="entry name" value="PAS"/>
    <property type="match status" value="1"/>
</dbReference>
<evidence type="ECO:0000259" key="5">
    <source>
        <dbReference type="PROSITE" id="PS50109"/>
    </source>
</evidence>
<dbReference type="GO" id="GO:0005524">
    <property type="term" value="F:ATP binding"/>
    <property type="evidence" value="ECO:0007669"/>
    <property type="project" value="UniProtKB-KW"/>
</dbReference>
<dbReference type="PRINTS" id="PR00344">
    <property type="entry name" value="BCTRLSENSOR"/>
</dbReference>
<dbReference type="RefSeq" id="WP_349278869.1">
    <property type="nucleotide sequence ID" value="NZ_CBCSCU010000018.1"/>
</dbReference>
<feature type="transmembrane region" description="Helical" evidence="4">
    <location>
        <begin position="25"/>
        <end position="47"/>
    </location>
</feature>
<keyword evidence="4" id="KW-1133">Transmembrane helix</keyword>
<dbReference type="Pfam" id="PF08448">
    <property type="entry name" value="PAS_4"/>
    <property type="match status" value="1"/>
</dbReference>
<name>A0AAU7LQM0_9BURK</name>
<keyword evidence="4" id="KW-0472">Membrane</keyword>
<gene>
    <name evidence="8" type="ORF">ABLV49_18840</name>
</gene>
<dbReference type="Pfam" id="PF02518">
    <property type="entry name" value="HATPase_c"/>
    <property type="match status" value="1"/>
</dbReference>
<keyword evidence="8" id="KW-0067">ATP-binding</keyword>
<dbReference type="SUPFAM" id="SSF55785">
    <property type="entry name" value="PYP-like sensor domain (PAS domain)"/>
    <property type="match status" value="1"/>
</dbReference>
<dbReference type="InterPro" id="IPR000014">
    <property type="entry name" value="PAS"/>
</dbReference>
<feature type="domain" description="Histidine kinase" evidence="5">
    <location>
        <begin position="446"/>
        <end position="659"/>
    </location>
</feature>
<dbReference type="InterPro" id="IPR003594">
    <property type="entry name" value="HATPase_dom"/>
</dbReference>
<dbReference type="InterPro" id="IPR001610">
    <property type="entry name" value="PAC"/>
</dbReference>
<dbReference type="Gene3D" id="1.10.287.130">
    <property type="match status" value="1"/>
</dbReference>
<dbReference type="Gene3D" id="3.30.565.10">
    <property type="entry name" value="Histidine kinase-like ATPase, C-terminal domain"/>
    <property type="match status" value="1"/>
</dbReference>
<dbReference type="InterPro" id="IPR005467">
    <property type="entry name" value="His_kinase_dom"/>
</dbReference>
<dbReference type="PANTHER" id="PTHR43065">
    <property type="entry name" value="SENSOR HISTIDINE KINASE"/>
    <property type="match status" value="1"/>
</dbReference>
<dbReference type="InterPro" id="IPR004358">
    <property type="entry name" value="Sig_transdc_His_kin-like_C"/>
</dbReference>
<keyword evidence="3" id="KW-0597">Phosphoprotein</keyword>
<evidence type="ECO:0000256" key="4">
    <source>
        <dbReference type="SAM" id="Phobius"/>
    </source>
</evidence>
<comment type="catalytic activity">
    <reaction evidence="1">
        <text>ATP + protein L-histidine = ADP + protein N-phospho-L-histidine.</text>
        <dbReference type="EC" id="2.7.13.3"/>
    </reaction>
</comment>
<dbReference type="AlphaFoldDB" id="A0AAU7LQM0"/>
<dbReference type="InterPro" id="IPR003661">
    <property type="entry name" value="HisK_dim/P_dom"/>
</dbReference>
<organism evidence="8">
    <name type="scientific">Polaromonas hydrogenivorans</name>
    <dbReference type="NCBI Taxonomy" id="335476"/>
    <lineage>
        <taxon>Bacteria</taxon>
        <taxon>Pseudomonadati</taxon>
        <taxon>Pseudomonadota</taxon>
        <taxon>Betaproteobacteria</taxon>
        <taxon>Burkholderiales</taxon>
        <taxon>Comamonadaceae</taxon>
        <taxon>Polaromonas</taxon>
    </lineage>
</organism>
<keyword evidence="4" id="KW-0812">Transmembrane</keyword>
<dbReference type="EC" id="2.7.13.3" evidence="2"/>
<dbReference type="InterPro" id="IPR035965">
    <property type="entry name" value="PAS-like_dom_sf"/>
</dbReference>
<dbReference type="SUPFAM" id="SSF47384">
    <property type="entry name" value="Homodimeric domain of signal transducing histidine kinase"/>
    <property type="match status" value="1"/>
</dbReference>
<accession>A0AAU7LQM0</accession>
<dbReference type="NCBIfam" id="TIGR00229">
    <property type="entry name" value="sensory_box"/>
    <property type="match status" value="1"/>
</dbReference>
<dbReference type="PROSITE" id="PS50113">
    <property type="entry name" value="PAC"/>
    <property type="match status" value="1"/>
</dbReference>
<keyword evidence="8" id="KW-0547">Nucleotide-binding</keyword>
<dbReference type="Gene3D" id="3.30.450.20">
    <property type="entry name" value="PAS domain"/>
    <property type="match status" value="1"/>
</dbReference>
<dbReference type="EMBL" id="CP157675">
    <property type="protein sequence ID" value="XBP69907.1"/>
    <property type="molecule type" value="Genomic_DNA"/>
</dbReference>
<dbReference type="GO" id="GO:0000155">
    <property type="term" value="F:phosphorelay sensor kinase activity"/>
    <property type="evidence" value="ECO:0007669"/>
    <property type="project" value="InterPro"/>
</dbReference>
<dbReference type="SMART" id="SM00387">
    <property type="entry name" value="HATPase_c"/>
    <property type="match status" value="1"/>
</dbReference>
<dbReference type="PROSITE" id="PS50109">
    <property type="entry name" value="HIS_KIN"/>
    <property type="match status" value="1"/>
</dbReference>
<proteinExistence type="predicted"/>
<dbReference type="CDD" id="cd00082">
    <property type="entry name" value="HisKA"/>
    <property type="match status" value="1"/>
</dbReference>
<evidence type="ECO:0000256" key="3">
    <source>
        <dbReference type="ARBA" id="ARBA00022553"/>
    </source>
</evidence>
<dbReference type="InterPro" id="IPR000700">
    <property type="entry name" value="PAS-assoc_C"/>
</dbReference>
<evidence type="ECO:0000313" key="8">
    <source>
        <dbReference type="EMBL" id="XBP69907.1"/>
    </source>
</evidence>
<dbReference type="InterPro" id="IPR013656">
    <property type="entry name" value="PAS_4"/>
</dbReference>